<evidence type="ECO:0000259" key="1">
    <source>
        <dbReference type="PROSITE" id="PS50887"/>
    </source>
</evidence>
<dbReference type="Pfam" id="PF13424">
    <property type="entry name" value="TPR_12"/>
    <property type="match status" value="1"/>
</dbReference>
<organism evidence="2 3">
    <name type="scientific">Ardenticatena maritima</name>
    <dbReference type="NCBI Taxonomy" id="872965"/>
    <lineage>
        <taxon>Bacteria</taxon>
        <taxon>Bacillati</taxon>
        <taxon>Chloroflexota</taxon>
        <taxon>Ardenticatenia</taxon>
        <taxon>Ardenticatenales</taxon>
        <taxon>Ardenticatenaceae</taxon>
        <taxon>Ardenticatena</taxon>
    </lineage>
</organism>
<dbReference type="Pfam" id="PF00990">
    <property type="entry name" value="GGDEF"/>
    <property type="match status" value="1"/>
</dbReference>
<proteinExistence type="predicted"/>
<dbReference type="Proteomes" id="UP000037784">
    <property type="component" value="Unassembled WGS sequence"/>
</dbReference>
<sequence>MNQPIPRDTLTGAYAREGLPALWQTLASQGYIALCFFDIDYFKSINDAFGHHVGDEVLRHVVSVVGASVRQNDVLVRYAGDEFVLLMPGIGLSEAHLVAERVLAEIQATPFVVDGRSISLTLSMGLALFPEEGDTLEQILRLADERTFCAKQAGRAQVVSRDGYHSFRQMLEAAWLRAHEEAVNRFRVWLLSERSPIFEIEGAKASGYARLATMLARMAVQSGWRLLHARALRAAQPRQYALLFQLMEQAGEKPLFGIDDVYAWVKKQTTPVLFVIEQIEHIDAASAHRLLELLELVSPSRLRILTTRTLSPERPVFPAHVRVQTKPLAPDVLKEVLVAEFGNIAVEWCTPIYTLTEGALENVAAFAQILRTGHPLDERRRREGLPAITARRVQYALKQWETRSISEPIVPNSSSEQEFIALNAFHALSALGETHKRIVVSGAKGVGKSMLLAQVAREIAEREQKALLECALPFSASPEMRANVIHAAYMRLRQEPLGYLLPMEVQHFDGVVALLNGSGTQEETFAFLEWLGNFLPRARIFVETRQLSSVPGDWYLFNVQTLTPEEGVFFLEQLQGAPFPERTSEWLKTAMQVASITPDLLKLWGAYIEQKGMTAFIELLSGERIAFEGEGTPDAEQTILAHLVDAHLYYWRHILDEPTRDIVQGLAVFEGAFTAQAAQRIVGISPFRLRMLEAHRLVYRVAPGYFKLNYVLRQIIRETPAFARDMQMYRLRHAEYFAAFVQTHISTKEHLKLPQIEYVLPDIVAAWEWSHAHQKVALWDPAFEPLMRYLGGYERLDFMQKMLQSVEYILQEKQKFPVSMQAMVLYFKAILEYRLGNAQEALRLFDATEQALQRWTPATLEENNKRTGFHIELGINRVFYLMGEGRFDESEQLAHRLLASDYVARHLEIRMRLITALSGIYFLRQDFQKTEHYLRQVLSLLEQEQSDVRFRATTLNNLASALYHQGKLQDALKMAQESLALAEQIHYRSGIVSVLDTIADIHRLCGDFAQAAFEWYRALILAREIHAWVMCNEVLAGIACLFEGAGHHDEARQLARALTMDTRSVHLVHSRVAHILAASEPSDEIPPTVDALFDEVLLRLWRLAHMKEKGFS</sequence>
<dbReference type="SMART" id="SM00267">
    <property type="entry name" value="GGDEF"/>
    <property type="match status" value="1"/>
</dbReference>
<evidence type="ECO:0000313" key="3">
    <source>
        <dbReference type="Proteomes" id="UP000037784"/>
    </source>
</evidence>
<keyword evidence="3" id="KW-1185">Reference proteome</keyword>
<dbReference type="OrthoDB" id="9759607at2"/>
<dbReference type="Gene3D" id="1.25.40.10">
    <property type="entry name" value="Tetratricopeptide repeat domain"/>
    <property type="match status" value="1"/>
</dbReference>
<dbReference type="EMBL" id="BBZA01000022">
    <property type="protein sequence ID" value="GAP61956.1"/>
    <property type="molecule type" value="Genomic_DNA"/>
</dbReference>
<dbReference type="SMART" id="SM00028">
    <property type="entry name" value="TPR"/>
    <property type="match status" value="4"/>
</dbReference>
<reference evidence="3" key="2">
    <citation type="submission" date="2015-08" db="EMBL/GenBank/DDBJ databases">
        <title>Draft Genome Sequence of a Heterotrophic Facultative Anaerobic Bacterium Ardenticatena maritima Strain 110S.</title>
        <authorList>
            <person name="Kawaichi S."/>
            <person name="Yoshida T."/>
            <person name="Sako Y."/>
            <person name="Nakamura R."/>
        </authorList>
    </citation>
    <scope>NUCLEOTIDE SEQUENCE [LARGE SCALE GENOMIC DNA]</scope>
    <source>
        <strain evidence="3">110S</strain>
    </source>
</reference>
<evidence type="ECO:0000313" key="2">
    <source>
        <dbReference type="EMBL" id="GAP61956.1"/>
    </source>
</evidence>
<name>A0A0M8K7K9_9CHLR</name>
<dbReference type="InterPro" id="IPR000160">
    <property type="entry name" value="GGDEF_dom"/>
</dbReference>
<dbReference type="NCBIfam" id="TIGR00254">
    <property type="entry name" value="GGDEF"/>
    <property type="match status" value="1"/>
</dbReference>
<gene>
    <name evidence="2" type="ORF">ARMA_0379</name>
</gene>
<dbReference type="CDD" id="cd01949">
    <property type="entry name" value="GGDEF"/>
    <property type="match status" value="1"/>
</dbReference>
<feature type="domain" description="GGDEF" evidence="1">
    <location>
        <begin position="30"/>
        <end position="163"/>
    </location>
</feature>
<dbReference type="PANTHER" id="PTHR46663:SF4">
    <property type="entry name" value="DIGUANYLATE CYCLASE DGCT-RELATED"/>
    <property type="match status" value="1"/>
</dbReference>
<dbReference type="PANTHER" id="PTHR46663">
    <property type="entry name" value="DIGUANYLATE CYCLASE DGCT-RELATED"/>
    <property type="match status" value="1"/>
</dbReference>
<dbReference type="InterPro" id="IPR027417">
    <property type="entry name" value="P-loop_NTPase"/>
</dbReference>
<dbReference type="InParanoid" id="A0A0M8K7K9"/>
<dbReference type="InterPro" id="IPR052163">
    <property type="entry name" value="DGC-Regulatory_Protein"/>
</dbReference>
<dbReference type="Gene3D" id="3.30.70.270">
    <property type="match status" value="1"/>
</dbReference>
<reference evidence="2 3" key="1">
    <citation type="journal article" date="2015" name="Genome Announc.">
        <title>Draft Genome Sequence of a Heterotrophic Facultative Anaerobic Thermophilic Bacterium, Ardenticatena maritima Strain 110ST.</title>
        <authorList>
            <person name="Kawaichi S."/>
            <person name="Yoshida T."/>
            <person name="Sako Y."/>
            <person name="Nakamura R."/>
        </authorList>
    </citation>
    <scope>NUCLEOTIDE SEQUENCE [LARGE SCALE GENOMIC DNA]</scope>
    <source>
        <strain evidence="2 3">110S</strain>
    </source>
</reference>
<dbReference type="InterPro" id="IPR019734">
    <property type="entry name" value="TPR_rpt"/>
</dbReference>
<dbReference type="InterPro" id="IPR011990">
    <property type="entry name" value="TPR-like_helical_dom_sf"/>
</dbReference>
<comment type="caution">
    <text evidence="2">The sequence shown here is derived from an EMBL/GenBank/DDBJ whole genome shotgun (WGS) entry which is preliminary data.</text>
</comment>
<protein>
    <recommendedName>
        <fullName evidence="1">GGDEF domain-containing protein</fullName>
    </recommendedName>
</protein>
<accession>A0A0M8K7K9</accession>
<dbReference type="PROSITE" id="PS50887">
    <property type="entry name" value="GGDEF"/>
    <property type="match status" value="1"/>
</dbReference>
<dbReference type="AlphaFoldDB" id="A0A0M8K7K9"/>
<dbReference type="InterPro" id="IPR043128">
    <property type="entry name" value="Rev_trsase/Diguanyl_cyclase"/>
</dbReference>
<dbReference type="SUPFAM" id="SSF48452">
    <property type="entry name" value="TPR-like"/>
    <property type="match status" value="1"/>
</dbReference>
<dbReference type="SUPFAM" id="SSF55073">
    <property type="entry name" value="Nucleotide cyclase"/>
    <property type="match status" value="1"/>
</dbReference>
<dbReference type="SUPFAM" id="SSF52540">
    <property type="entry name" value="P-loop containing nucleoside triphosphate hydrolases"/>
    <property type="match status" value="1"/>
</dbReference>
<dbReference type="RefSeq" id="WP_160316929.1">
    <property type="nucleotide sequence ID" value="NZ_BBZA01000022.1"/>
</dbReference>
<dbReference type="InterPro" id="IPR029787">
    <property type="entry name" value="Nucleotide_cyclase"/>
</dbReference>